<dbReference type="VEuPathDB" id="FungiDB:Z518_11284"/>
<keyword evidence="3 5" id="KW-0378">Hydrolase</keyword>
<dbReference type="EMBL" id="KN847486">
    <property type="protein sequence ID" value="KIW99545.1"/>
    <property type="molecule type" value="Genomic_DNA"/>
</dbReference>
<reference evidence="6 7" key="1">
    <citation type="submission" date="2015-01" db="EMBL/GenBank/DDBJ databases">
        <title>The Genome Sequence of Rhinocladiella mackenzie CBS 650.93.</title>
        <authorList>
            <consortium name="The Broad Institute Genomics Platform"/>
            <person name="Cuomo C."/>
            <person name="de Hoog S."/>
            <person name="Gorbushina A."/>
            <person name="Stielow B."/>
            <person name="Teixiera M."/>
            <person name="Abouelleil A."/>
            <person name="Chapman S.B."/>
            <person name="Priest M."/>
            <person name="Young S.K."/>
            <person name="Wortman J."/>
            <person name="Nusbaum C."/>
            <person name="Birren B."/>
        </authorList>
    </citation>
    <scope>NUCLEOTIDE SEQUENCE [LARGE SCALE GENOMIC DNA]</scope>
    <source>
        <strain evidence="6 7">CBS 650.93</strain>
    </source>
</reference>
<keyword evidence="7" id="KW-1185">Reference proteome</keyword>
<evidence type="ECO:0000256" key="1">
    <source>
        <dbReference type="ARBA" id="ARBA00022487"/>
    </source>
</evidence>
<evidence type="ECO:0000256" key="5">
    <source>
        <dbReference type="RuleBase" id="RU361238"/>
    </source>
</evidence>
<dbReference type="OrthoDB" id="3039123at2759"/>
<dbReference type="RefSeq" id="XP_013266682.1">
    <property type="nucleotide sequence ID" value="XM_013411228.1"/>
</dbReference>
<dbReference type="PANTHER" id="PTHR33938:SF13">
    <property type="entry name" value="CARBOXYLIC ESTER HYDROLASE"/>
    <property type="match status" value="1"/>
</dbReference>
<proteinExistence type="inferred from homology"/>
<evidence type="ECO:0000313" key="7">
    <source>
        <dbReference type="Proteomes" id="UP000053617"/>
    </source>
</evidence>
<keyword evidence="2" id="KW-0732">Signal</keyword>
<name>A0A0D2I8L2_9EURO</name>
<dbReference type="EC" id="3.1.1.-" evidence="5"/>
<dbReference type="GO" id="GO:0052689">
    <property type="term" value="F:carboxylic ester hydrolase activity"/>
    <property type="evidence" value="ECO:0007669"/>
    <property type="project" value="UniProtKB-KW"/>
</dbReference>
<dbReference type="GeneID" id="25299355"/>
<evidence type="ECO:0000256" key="4">
    <source>
        <dbReference type="ARBA" id="ARBA00023157"/>
    </source>
</evidence>
<comment type="similarity">
    <text evidence="5">Belongs to the tannase family.</text>
</comment>
<evidence type="ECO:0000256" key="3">
    <source>
        <dbReference type="ARBA" id="ARBA00022801"/>
    </source>
</evidence>
<dbReference type="InterPro" id="IPR011118">
    <property type="entry name" value="Tannase/feruloyl_esterase"/>
</dbReference>
<dbReference type="AlphaFoldDB" id="A0A0D2I8L2"/>
<dbReference type="PANTHER" id="PTHR33938">
    <property type="entry name" value="FERULOYL ESTERASE B-RELATED"/>
    <property type="match status" value="1"/>
</dbReference>
<keyword evidence="4" id="KW-1015">Disulfide bond</keyword>
<evidence type="ECO:0000313" key="6">
    <source>
        <dbReference type="EMBL" id="KIW99545.1"/>
    </source>
</evidence>
<evidence type="ECO:0000256" key="2">
    <source>
        <dbReference type="ARBA" id="ARBA00022729"/>
    </source>
</evidence>
<dbReference type="Pfam" id="PF07519">
    <property type="entry name" value="Tannase"/>
    <property type="match status" value="1"/>
</dbReference>
<accession>A0A0D2I8L2</accession>
<dbReference type="Proteomes" id="UP000053617">
    <property type="component" value="Unassembled WGS sequence"/>
</dbReference>
<keyword evidence="1" id="KW-0719">Serine esterase</keyword>
<organism evidence="6 7">
    <name type="scientific">Rhinocladiella mackenziei CBS 650.93</name>
    <dbReference type="NCBI Taxonomy" id="1442369"/>
    <lineage>
        <taxon>Eukaryota</taxon>
        <taxon>Fungi</taxon>
        <taxon>Dikarya</taxon>
        <taxon>Ascomycota</taxon>
        <taxon>Pezizomycotina</taxon>
        <taxon>Eurotiomycetes</taxon>
        <taxon>Chaetothyriomycetidae</taxon>
        <taxon>Chaetothyriales</taxon>
        <taxon>Herpotrichiellaceae</taxon>
        <taxon>Rhinocladiella</taxon>
    </lineage>
</organism>
<sequence length="284" mass="31598">MSSYIPQLTTNEIKAYPLACELEYLTQQAVAHCDADDGVVDGIISNIASCDFDPFTQVDSSFLCFSTGDNKTLTGYFNSHGDHIWPGWNYGANITALGYAPNETNEAANAQRTPNWLVQYYLERNADFDSATITHEGFDSHWKRFITIYDDTIGTSDPDLSDFKATGGKMITWHGTADEDIQTKSTERYYQEVTKLFPDVQDFYRYFESPGSGHCGYTGIGGQLTTVFDALRAWVENGTAPDVLPVRFNGTTGVVQHRNLCLYPLNQVYKGSGDLSSPDSFHCV</sequence>
<dbReference type="STRING" id="1442369.A0A0D2I8L2"/>
<protein>
    <recommendedName>
        <fullName evidence="5">Carboxylic ester hydrolase</fullName>
        <ecNumber evidence="5">3.1.1.-</ecNumber>
    </recommendedName>
</protein>
<dbReference type="HOGENOM" id="CLU_014819_3_0_1"/>
<gene>
    <name evidence="6" type="ORF">Z518_11284</name>
</gene>